<sequence length="88" mass="10543">MGSSRTDRNQTSMFCSFEYRHLFHFKRCSDLTKYGISPTADVQRVHYSLKQVLWLHLYKICKIKSYIMTRDVIQFVCSRKDTSNRKLV</sequence>
<organism evidence="1">
    <name type="scientific">Anguilla anguilla</name>
    <name type="common">European freshwater eel</name>
    <name type="synonym">Muraena anguilla</name>
    <dbReference type="NCBI Taxonomy" id="7936"/>
    <lineage>
        <taxon>Eukaryota</taxon>
        <taxon>Metazoa</taxon>
        <taxon>Chordata</taxon>
        <taxon>Craniata</taxon>
        <taxon>Vertebrata</taxon>
        <taxon>Euteleostomi</taxon>
        <taxon>Actinopterygii</taxon>
        <taxon>Neopterygii</taxon>
        <taxon>Teleostei</taxon>
        <taxon>Anguilliformes</taxon>
        <taxon>Anguillidae</taxon>
        <taxon>Anguilla</taxon>
    </lineage>
</organism>
<reference evidence="1" key="1">
    <citation type="submission" date="2014-11" db="EMBL/GenBank/DDBJ databases">
        <authorList>
            <person name="Amaro Gonzalez C."/>
        </authorList>
    </citation>
    <scope>NUCLEOTIDE SEQUENCE</scope>
</reference>
<reference evidence="1" key="2">
    <citation type="journal article" date="2015" name="Fish Shellfish Immunol.">
        <title>Early steps in the European eel (Anguilla anguilla)-Vibrio vulnificus interaction in the gills: Role of the RtxA13 toxin.</title>
        <authorList>
            <person name="Callol A."/>
            <person name="Pajuelo D."/>
            <person name="Ebbesson L."/>
            <person name="Teles M."/>
            <person name="MacKenzie S."/>
            <person name="Amaro C."/>
        </authorList>
    </citation>
    <scope>NUCLEOTIDE SEQUENCE</scope>
</reference>
<name>A0A0E9WK84_ANGAN</name>
<protein>
    <submittedName>
        <fullName evidence="1">Uncharacterized protein</fullName>
    </submittedName>
</protein>
<accession>A0A0E9WK84</accession>
<dbReference type="AlphaFoldDB" id="A0A0E9WK84"/>
<evidence type="ECO:0000313" key="1">
    <source>
        <dbReference type="EMBL" id="JAH90747.1"/>
    </source>
</evidence>
<dbReference type="EMBL" id="GBXM01017830">
    <property type="protein sequence ID" value="JAH90747.1"/>
    <property type="molecule type" value="Transcribed_RNA"/>
</dbReference>
<proteinExistence type="predicted"/>